<keyword evidence="1" id="KW-0175">Coiled coil</keyword>
<dbReference type="KEGG" id="dti:Desti_1433"/>
<organism evidence="6 9">
    <name type="scientific">Desulfomonile tiedjei (strain ATCC 49306 / DSM 6799 / DCB-1)</name>
    <dbReference type="NCBI Taxonomy" id="706587"/>
    <lineage>
        <taxon>Bacteria</taxon>
        <taxon>Pseudomonadati</taxon>
        <taxon>Thermodesulfobacteriota</taxon>
        <taxon>Desulfomonilia</taxon>
        <taxon>Desulfomonilales</taxon>
        <taxon>Desulfomonilaceae</taxon>
        <taxon>Desulfomonile</taxon>
    </lineage>
</organism>
<dbReference type="AlphaFoldDB" id="I4C3K4"/>
<dbReference type="OrthoDB" id="5453147at2"/>
<dbReference type="PANTHER" id="PTHR33055:SF15">
    <property type="entry name" value="TRANSPOSASE-RELATED"/>
    <property type="match status" value="1"/>
</dbReference>
<dbReference type="InterPro" id="IPR002525">
    <property type="entry name" value="Transp_IS110-like_N"/>
</dbReference>
<evidence type="ECO:0000313" key="6">
    <source>
        <dbReference type="EMBL" id="AFM24145.1"/>
    </source>
</evidence>
<reference evidence="9" key="2">
    <citation type="submission" date="2012-06" db="EMBL/GenBank/DDBJ databases">
        <title>Complete sequence of chromosome of Desulfomonile tiedjei DSM 6799.</title>
        <authorList>
            <person name="Lucas S."/>
            <person name="Copeland A."/>
            <person name="Lapidus A."/>
            <person name="Glavina del Rio T."/>
            <person name="Dalin E."/>
            <person name="Tice H."/>
            <person name="Bruce D."/>
            <person name="Goodwin L."/>
            <person name="Pitluck S."/>
            <person name="Peters L."/>
            <person name="Ovchinnikova G."/>
            <person name="Zeytun A."/>
            <person name="Lu M."/>
            <person name="Kyrpides N."/>
            <person name="Mavromatis K."/>
            <person name="Ivanova N."/>
            <person name="Brettin T."/>
            <person name="Detter J.C."/>
            <person name="Han C."/>
            <person name="Larimer F."/>
            <person name="Land M."/>
            <person name="Hauser L."/>
            <person name="Markowitz V."/>
            <person name="Cheng J.-F."/>
            <person name="Hugenholtz P."/>
            <person name="Woyke T."/>
            <person name="Wu D."/>
            <person name="Spring S."/>
            <person name="Schroeder M."/>
            <person name="Brambilla E."/>
            <person name="Klenk H.-P."/>
            <person name="Eisen J.A."/>
        </authorList>
    </citation>
    <scope>NUCLEOTIDE SEQUENCE [LARGE SCALE GENOMIC DNA]</scope>
    <source>
        <strain evidence="9">ATCC 49306 / DSM 6799 / DCB-1</strain>
    </source>
</reference>
<dbReference type="InterPro" id="IPR047650">
    <property type="entry name" value="Transpos_IS110"/>
</dbReference>
<dbReference type="KEGG" id="dti:Desti_5015"/>
<dbReference type="GO" id="GO:0004803">
    <property type="term" value="F:transposase activity"/>
    <property type="evidence" value="ECO:0007669"/>
    <property type="project" value="InterPro"/>
</dbReference>
<name>I4C3K4_DESTA</name>
<evidence type="ECO:0000313" key="8">
    <source>
        <dbReference type="EMBL" id="AFM27626.1"/>
    </source>
</evidence>
<evidence type="ECO:0000259" key="3">
    <source>
        <dbReference type="Pfam" id="PF02371"/>
    </source>
</evidence>
<proteinExistence type="predicted"/>
<feature type="domain" description="Transposase IS116/IS110/IS902 C-terminal" evidence="3">
    <location>
        <begin position="265"/>
        <end position="350"/>
    </location>
</feature>
<evidence type="ECO:0000259" key="2">
    <source>
        <dbReference type="Pfam" id="PF01548"/>
    </source>
</evidence>
<dbReference type="KEGG" id="dti:Desti_5001"/>
<dbReference type="HOGENOM" id="CLU_036902_11_0_7"/>
<dbReference type="PANTHER" id="PTHR33055">
    <property type="entry name" value="TRANSPOSASE FOR INSERTION SEQUENCE ELEMENT IS1111A"/>
    <property type="match status" value="1"/>
</dbReference>
<dbReference type="GO" id="GO:0006313">
    <property type="term" value="P:DNA transposition"/>
    <property type="evidence" value="ECO:0007669"/>
    <property type="project" value="InterPro"/>
</dbReference>
<dbReference type="NCBIfam" id="NF033542">
    <property type="entry name" value="transpos_IS110"/>
    <property type="match status" value="1"/>
</dbReference>
<dbReference type="STRING" id="706587.Desti_0643"/>
<dbReference type="eggNOG" id="COG3547">
    <property type="taxonomic scope" value="Bacteria"/>
</dbReference>
<dbReference type="InterPro" id="IPR003346">
    <property type="entry name" value="Transposase_20"/>
</dbReference>
<protein>
    <submittedName>
        <fullName evidence="6">Transposase</fullName>
    </submittedName>
</protein>
<dbReference type="EMBL" id="CP003360">
    <property type="protein sequence ID" value="AFM27613.1"/>
    <property type="molecule type" value="Genomic_DNA"/>
</dbReference>
<evidence type="ECO:0000313" key="7">
    <source>
        <dbReference type="EMBL" id="AFM27613.1"/>
    </source>
</evidence>
<dbReference type="EMBL" id="CP003360">
    <property type="protein sequence ID" value="AFM27626.1"/>
    <property type="molecule type" value="Genomic_DNA"/>
</dbReference>
<dbReference type="EMBL" id="CP003360">
    <property type="protein sequence ID" value="AFM24145.1"/>
    <property type="molecule type" value="Genomic_DNA"/>
</dbReference>
<dbReference type="Proteomes" id="UP000006055">
    <property type="component" value="Chromosome"/>
</dbReference>
<feature type="domain" description="Transposase IS110-like N-terminal" evidence="2">
    <location>
        <begin position="19"/>
        <end position="166"/>
    </location>
</feature>
<dbReference type="EMBL" id="CP003360">
    <property type="protein sequence ID" value="AFM23697.1"/>
    <property type="molecule type" value="Genomic_DNA"/>
</dbReference>
<evidence type="ECO:0000313" key="5">
    <source>
        <dbReference type="EMBL" id="AFM23697.1"/>
    </source>
</evidence>
<evidence type="ECO:0000313" key="9">
    <source>
        <dbReference type="Proteomes" id="UP000006055"/>
    </source>
</evidence>
<dbReference type="Pfam" id="PF02371">
    <property type="entry name" value="Transposase_20"/>
    <property type="match status" value="1"/>
</dbReference>
<dbReference type="RefSeq" id="WP_014808525.1">
    <property type="nucleotide sequence ID" value="NC_018025.1"/>
</dbReference>
<reference evidence="6" key="1">
    <citation type="submission" date="2012-06" db="EMBL/GenBank/DDBJ databases">
        <title>Complete sequence of chromosome of Desulfomonile tiedjei DSM 6799.</title>
        <authorList>
            <consortium name="US DOE Joint Genome Institute (JGI-PGF)"/>
            <person name="Lucas S."/>
            <person name="Copeland A."/>
            <person name="Lapidus A."/>
            <person name="Glavina del Rio T."/>
            <person name="Dalin E."/>
            <person name="Tice H."/>
            <person name="Bruce D."/>
            <person name="Goodwin L."/>
            <person name="Pitluck S."/>
            <person name="Peters L."/>
            <person name="Ovchinnikova G."/>
            <person name="Zeytun A."/>
            <person name="Lu M."/>
            <person name="Kyrpides N."/>
            <person name="Mavromatis K."/>
            <person name="Ivanova N."/>
            <person name="Brettin T."/>
            <person name="Detter J.C."/>
            <person name="Han C."/>
            <person name="Larimer F."/>
            <person name="Land M."/>
            <person name="Hauser L."/>
            <person name="Markowitz V."/>
            <person name="Cheng J.-F."/>
            <person name="Hugenholtz P."/>
            <person name="Woyke T."/>
            <person name="Wu D."/>
            <person name="Spring S."/>
            <person name="Schroeder M."/>
            <person name="Brambilla E."/>
            <person name="Klenk H.-P."/>
            <person name="Eisen J.A."/>
        </authorList>
    </citation>
    <scope>NUCLEOTIDE SEQUENCE</scope>
    <source>
        <strain evidence="6">DSM 6799</strain>
    </source>
</reference>
<gene>
    <name evidence="4" type="ordered locus">Desti_0643</name>
    <name evidence="5" type="ordered locus">Desti_0979</name>
    <name evidence="6" type="ordered locus">Desti_1433</name>
    <name evidence="7" type="ordered locus">Desti_5001</name>
    <name evidence="8" type="ordered locus">Desti_5015</name>
</gene>
<sequence>MPSRNQNNTTISVVHEISCGLDVHKNSVSACLLYSDSSGTEQSEMREFQTFTDDLIKLKEWLLERECPVIAMESTGPYWTPVHNVLEDSVKVILVNARHMRNVPGHKTDISDSRWLAGLLRHGLLKAAFIPPKHQRQWRDLTRMRRNYKEDLGDFQRRVHKLFQQSNIKIDSVVSDLFGATGRNLMKLLISGDNSPTISEVENCLRGSLQDKAAELHRSVQGFFEAHHRFLLSLLLNTIENLETQISILESRIKEVMRDAQEAIRRLEEIPGVGAVSSHAILAEIGPTLTEFPTAHALASWCGLSPGNNQSGGKRFSGKSPVKKNHLKTIMVEVAWPAIKARGSYYRAKYYALKARLGAKKAIIAVAHKILKTIYHVLKYGVHFKDLGETYLLERNREAKIKYLTWQASLIGYELVPLDQPAATAQAPIFT</sequence>
<dbReference type="Pfam" id="PF01548">
    <property type="entry name" value="DEDD_Tnp_IS110"/>
    <property type="match status" value="1"/>
</dbReference>
<dbReference type="GO" id="GO:0003677">
    <property type="term" value="F:DNA binding"/>
    <property type="evidence" value="ECO:0007669"/>
    <property type="project" value="InterPro"/>
</dbReference>
<evidence type="ECO:0000256" key="1">
    <source>
        <dbReference type="SAM" id="Coils"/>
    </source>
</evidence>
<dbReference type="EMBL" id="CP003360">
    <property type="protein sequence ID" value="AFM23369.1"/>
    <property type="molecule type" value="Genomic_DNA"/>
</dbReference>
<accession>I4C3K4</accession>
<evidence type="ECO:0000313" key="4">
    <source>
        <dbReference type="EMBL" id="AFM23369.1"/>
    </source>
</evidence>
<keyword evidence="9" id="KW-1185">Reference proteome</keyword>
<dbReference type="KEGG" id="dti:Desti_0979"/>
<dbReference type="KEGG" id="dti:Desti_0643"/>
<feature type="coiled-coil region" evidence="1">
    <location>
        <begin position="232"/>
        <end position="270"/>
    </location>
</feature>